<feature type="region of interest" description="Disordered" evidence="1">
    <location>
        <begin position="14"/>
        <end position="36"/>
    </location>
</feature>
<proteinExistence type="predicted"/>
<evidence type="ECO:0000313" key="2">
    <source>
        <dbReference type="EMBL" id="GIQ92014.1"/>
    </source>
</evidence>
<organism evidence="2 3">
    <name type="scientific">Kipferlia bialata</name>
    <dbReference type="NCBI Taxonomy" id="797122"/>
    <lineage>
        <taxon>Eukaryota</taxon>
        <taxon>Metamonada</taxon>
        <taxon>Carpediemonas-like organisms</taxon>
        <taxon>Kipferlia</taxon>
    </lineage>
</organism>
<keyword evidence="3" id="KW-1185">Reference proteome</keyword>
<name>A0A9K3DDN4_9EUKA</name>
<accession>A0A9K3DDN4</accession>
<feature type="non-terminal residue" evidence="2">
    <location>
        <position position="36"/>
    </location>
</feature>
<gene>
    <name evidence="2" type="ORF">KIPB_015537</name>
</gene>
<comment type="caution">
    <text evidence="2">The sequence shown here is derived from an EMBL/GenBank/DDBJ whole genome shotgun (WGS) entry which is preliminary data.</text>
</comment>
<evidence type="ECO:0000256" key="1">
    <source>
        <dbReference type="SAM" id="MobiDB-lite"/>
    </source>
</evidence>
<dbReference type="AlphaFoldDB" id="A0A9K3DDN4"/>
<dbReference type="Proteomes" id="UP000265618">
    <property type="component" value="Unassembled WGS sequence"/>
</dbReference>
<sequence length="36" mass="3707">MPVDVKAAVVGDMDKAPVGGLSPREGGVLSRDEILK</sequence>
<dbReference type="EMBL" id="BDIP01008785">
    <property type="protein sequence ID" value="GIQ92014.1"/>
    <property type="molecule type" value="Genomic_DNA"/>
</dbReference>
<reference evidence="2 3" key="1">
    <citation type="journal article" date="2018" name="PLoS ONE">
        <title>The draft genome of Kipferlia bialata reveals reductive genome evolution in fornicate parasites.</title>
        <authorList>
            <person name="Tanifuji G."/>
            <person name="Takabayashi S."/>
            <person name="Kume K."/>
            <person name="Takagi M."/>
            <person name="Nakayama T."/>
            <person name="Kamikawa R."/>
            <person name="Inagaki Y."/>
            <person name="Hashimoto T."/>
        </authorList>
    </citation>
    <scope>NUCLEOTIDE SEQUENCE [LARGE SCALE GENOMIC DNA]</scope>
    <source>
        <strain evidence="2">NY0173</strain>
    </source>
</reference>
<protein>
    <submittedName>
        <fullName evidence="2">Uncharacterized protein</fullName>
    </submittedName>
</protein>
<evidence type="ECO:0000313" key="3">
    <source>
        <dbReference type="Proteomes" id="UP000265618"/>
    </source>
</evidence>